<dbReference type="Pfam" id="PF06516">
    <property type="entry name" value="NUP"/>
    <property type="match status" value="1"/>
</dbReference>
<dbReference type="EMBL" id="AAOA02000002">
    <property type="protein sequence ID" value="EAQ97514.1"/>
    <property type="molecule type" value="Genomic_DNA"/>
</dbReference>
<dbReference type="PANTHER" id="PTHR38643">
    <property type="entry name" value="PURINE NUCLEOSIDE PERMEASE C285.05-RELATED"/>
    <property type="match status" value="1"/>
</dbReference>
<organism evidence="2 3">
    <name type="scientific">Congregibacter litoralis KT71</name>
    <dbReference type="NCBI Taxonomy" id="314285"/>
    <lineage>
        <taxon>Bacteria</taxon>
        <taxon>Pseudomonadati</taxon>
        <taxon>Pseudomonadota</taxon>
        <taxon>Gammaproteobacteria</taxon>
        <taxon>Cellvibrionales</taxon>
        <taxon>Halieaceae</taxon>
        <taxon>Congregibacter</taxon>
    </lineage>
</organism>
<comment type="caution">
    <text evidence="2">The sequence shown here is derived from an EMBL/GenBank/DDBJ whole genome shotgun (WGS) entry which is preliminary data.</text>
</comment>
<accession>A4A8X2</accession>
<dbReference type="Proteomes" id="UP000019205">
    <property type="component" value="Chromosome"/>
</dbReference>
<proteinExistence type="predicted"/>
<dbReference type="InterPro" id="IPR009486">
    <property type="entry name" value="Pur_nuclsid_perm"/>
</dbReference>
<feature type="signal peptide" evidence="1">
    <location>
        <begin position="1"/>
        <end position="30"/>
    </location>
</feature>
<gene>
    <name evidence="2" type="ORF">KT71_04375</name>
</gene>
<keyword evidence="1" id="KW-0732">Signal</keyword>
<evidence type="ECO:0000313" key="2">
    <source>
        <dbReference type="EMBL" id="EAQ97514.1"/>
    </source>
</evidence>
<dbReference type="GO" id="GO:0055085">
    <property type="term" value="P:transmembrane transport"/>
    <property type="evidence" value="ECO:0007669"/>
    <property type="project" value="InterPro"/>
</dbReference>
<reference evidence="2 3" key="2">
    <citation type="journal article" date="2009" name="PLoS ONE">
        <title>The photosynthetic apparatus and its regulation in the aerobic gammaproteobacterium Congregibacter litoralis gen. nov., sp. nov.</title>
        <authorList>
            <person name="Spring S."/>
            <person name="Lunsdorf H."/>
            <person name="Fuchs B.M."/>
            <person name="Tindall B.J."/>
        </authorList>
    </citation>
    <scope>NUCLEOTIDE SEQUENCE [LARGE SCALE GENOMIC DNA]</scope>
    <source>
        <strain evidence="2">KT71</strain>
    </source>
</reference>
<keyword evidence="3" id="KW-1185">Reference proteome</keyword>
<reference evidence="2 3" key="1">
    <citation type="journal article" date="2007" name="Proc. Natl. Acad. Sci. U.S.A.">
        <title>Characterization of a marine gammaproteobacterium capable of aerobic anoxygenic photosynthesis.</title>
        <authorList>
            <person name="Fuchs B.M."/>
            <person name="Spring S."/>
            <person name="Teeling H."/>
            <person name="Quast C."/>
            <person name="Wulf J."/>
            <person name="Schattenhofer M."/>
            <person name="Yan S."/>
            <person name="Ferriera S."/>
            <person name="Johnson J."/>
            <person name="Glockner F.O."/>
            <person name="Amann R."/>
        </authorList>
    </citation>
    <scope>NUCLEOTIDE SEQUENCE [LARGE SCALE GENOMIC DNA]</scope>
    <source>
        <strain evidence="2">KT71</strain>
    </source>
</reference>
<dbReference type="PANTHER" id="PTHR38643:SF1">
    <property type="entry name" value="PURINE NUCLEOSIDE PERMEASE C285.05-RELATED"/>
    <property type="match status" value="1"/>
</dbReference>
<dbReference type="HOGENOM" id="CLU_031475_1_2_6"/>
<dbReference type="RefSeq" id="WP_008293289.1">
    <property type="nucleotide sequence ID" value="NZ_CM002299.1"/>
</dbReference>
<evidence type="ECO:0000256" key="1">
    <source>
        <dbReference type="SAM" id="SignalP"/>
    </source>
</evidence>
<dbReference type="PIRSF" id="PIRSF013171">
    <property type="entry name" value="Pur_nuclsid_perm"/>
    <property type="match status" value="1"/>
</dbReference>
<feature type="chain" id="PRO_5002665571" evidence="1">
    <location>
        <begin position="31"/>
        <end position="365"/>
    </location>
</feature>
<dbReference type="OrthoDB" id="109937at2"/>
<dbReference type="AlphaFoldDB" id="A4A8X2"/>
<name>A4A8X2_9GAMM</name>
<evidence type="ECO:0000313" key="3">
    <source>
        <dbReference type="Proteomes" id="UP000019205"/>
    </source>
</evidence>
<dbReference type="STRING" id="314285.KT71_04375"/>
<protein>
    <submittedName>
        <fullName evidence="2">Purine nucleoside permease</fullName>
    </submittedName>
</protein>
<dbReference type="eggNOG" id="COG5042">
    <property type="taxonomic scope" value="Bacteria"/>
</dbReference>
<sequence length="365" mass="39981">MATVAFRQFRCALTGFLALGVASIISSADAADAGKAPIEIRVAVLVNFEVGDDRGDAPGEFQAWRERGLDNQPLDECFDLPFSTHEACVDRESGLLVTFTGLTQDRAAASVMALGLDERFDFSHSYWIIGGIAGIDPGDGTLGSAVWGNYVVNGDWAHEIDAREMPEDWKTGYFPFMTGEPYPQPRADDTGKVFALNQKLAAWAYEESVGVKLFDNAAAKALRDEYQGFPQALAPPKIMRGDNLSASTFWHGRYLNEWANDWVAYWTEGDGEFVTTAVEDSGILEALRFLDGGGRVDFDRIMLLRTASNFSMQPPGMTAVESLTRETEGFGGMLPAVENLWRVGSKVAGTLIADWEQYRTTPPGN</sequence>